<feature type="domain" description="LptD C-terminal" evidence="2">
    <location>
        <begin position="268"/>
        <end position="637"/>
    </location>
</feature>
<keyword evidence="1" id="KW-0998">Cell outer membrane</keyword>
<dbReference type="Pfam" id="PF04453">
    <property type="entry name" value="LptD"/>
    <property type="match status" value="1"/>
</dbReference>
<comment type="subunit">
    <text evidence="1">Component of the lipopolysaccharide transport and assembly complex.</text>
</comment>
<dbReference type="PANTHER" id="PTHR30189:SF1">
    <property type="entry name" value="LPS-ASSEMBLY PROTEIN LPTD"/>
    <property type="match status" value="1"/>
</dbReference>
<dbReference type="PANTHER" id="PTHR30189">
    <property type="entry name" value="LPS-ASSEMBLY PROTEIN"/>
    <property type="match status" value="1"/>
</dbReference>
<comment type="subcellular location">
    <subcellularLocation>
        <location evidence="1">Cell outer membrane</location>
    </subcellularLocation>
</comment>
<reference evidence="3 4" key="1">
    <citation type="submission" date="2022-10" db="EMBL/GenBank/DDBJ databases">
        <title>Defluviimonas sp. nov., isolated from ocean surface sediments.</title>
        <authorList>
            <person name="He W."/>
            <person name="Wang L."/>
            <person name="Zhang D.-F."/>
        </authorList>
    </citation>
    <scope>NUCLEOTIDE SEQUENCE [LARGE SCALE GENOMIC DNA]</scope>
    <source>
        <strain evidence="3 4">WL0050</strain>
    </source>
</reference>
<comment type="similarity">
    <text evidence="1">Belongs to the LptD family.</text>
</comment>
<sequence precursor="true">MRHLISALLFTLLFALPLRAQDQATLIADRVFLAGDETLTAEGAVEVLYRGARLTAERITFDSRTDQLTIVGPIRLTDVNGTVVLADAAELSRDMTEGVLTSARMVLDQQLQLASTSMTRTEGRYTTLNKVVASSCQVCPSNPRPLWEIRARRVVHDQKERQLYFDHAQFRVAGLPIFYAPRLRMPDPTLKRSSGFLMPSVRTTSALGAGIKLPYFFAIGDSRDLTLTPYVSTNHTRTLEFRYRQAFASGKMEFTGALTRDDLLPGDTRGYLFGEGQFDLPRDFGLAFAVQTVSDDAYLLDYGVSDVDRLASGVAITRTRRNEYIEARIFRYWSIRPGDDNSVLPTYVGDLTLTRRFSPAYLGGEGQFRFQTHGHRRSSDVDTDANADGVTDGRDMARATLMADWRRNWTLLNGMVVSGGFQATADFYSIGQDADYPGTVTRFTPAAMVELRWPWVKTERTGATQVIEPVVQVVWSPDSTDNVPNEDSQIVTFDEGNLFDFSRFPGADAHELGTRFNIGVGWTRYDPAGWSLGVTAGRVFRARDLGQFSAASGLDGTSSDWLLAVQAENTFGLTLMNRALFDDNMNFSRDELRIGYDDGKYDVTAGYLWLVADPAEGRLRESSEFVFDAGWNFTDNWRGTLAGRYDFQAARAARAAIGLQYRNECATIDLSLSRRFTSSTSVSADTSFNLGVALNGFGAGTDGRRYRRTCLR</sequence>
<accession>A0ABT2ZI83</accession>
<dbReference type="RefSeq" id="WP_263738034.1">
    <property type="nucleotide sequence ID" value="NZ_JAOWKZ010000001.1"/>
</dbReference>
<dbReference type="InterPro" id="IPR007543">
    <property type="entry name" value="LptD_C"/>
</dbReference>
<proteinExistence type="inferred from homology"/>
<organism evidence="3 4">
    <name type="scientific">Albidovulum litorale</name>
    <dbReference type="NCBI Taxonomy" id="2984134"/>
    <lineage>
        <taxon>Bacteria</taxon>
        <taxon>Pseudomonadati</taxon>
        <taxon>Pseudomonadota</taxon>
        <taxon>Alphaproteobacteria</taxon>
        <taxon>Rhodobacterales</taxon>
        <taxon>Paracoccaceae</taxon>
        <taxon>Albidovulum</taxon>
    </lineage>
</organism>
<feature type="signal peptide" evidence="1">
    <location>
        <begin position="1"/>
        <end position="20"/>
    </location>
</feature>
<protein>
    <recommendedName>
        <fullName evidence="1">LPS-assembly protein LptD</fullName>
    </recommendedName>
</protein>
<dbReference type="HAMAP" id="MF_01411">
    <property type="entry name" value="LPS_assembly_LptD"/>
    <property type="match status" value="1"/>
</dbReference>
<keyword evidence="1" id="KW-0732">Signal</keyword>
<dbReference type="EMBL" id="JAOWKZ010000001">
    <property type="protein sequence ID" value="MCV2870831.1"/>
    <property type="molecule type" value="Genomic_DNA"/>
</dbReference>
<gene>
    <name evidence="1 3" type="primary">lptD</name>
    <name evidence="3" type="ORF">OEZ71_00815</name>
</gene>
<evidence type="ECO:0000313" key="4">
    <source>
        <dbReference type="Proteomes" id="UP001652564"/>
    </source>
</evidence>
<evidence type="ECO:0000313" key="3">
    <source>
        <dbReference type="EMBL" id="MCV2870831.1"/>
    </source>
</evidence>
<comment type="caution">
    <text evidence="3">The sequence shown here is derived from an EMBL/GenBank/DDBJ whole genome shotgun (WGS) entry which is preliminary data.</text>
</comment>
<keyword evidence="1" id="KW-0472">Membrane</keyword>
<comment type="function">
    <text evidence="1">Involved in the assembly of lipopolysaccharide (LPS) at the surface of the outer membrane.</text>
</comment>
<comment type="caution">
    <text evidence="1">Lacks conserved residue(s) required for the propagation of feature annotation.</text>
</comment>
<dbReference type="InterPro" id="IPR020889">
    <property type="entry name" value="LipoPS_assembly_LptD"/>
</dbReference>
<keyword evidence="4" id="KW-1185">Reference proteome</keyword>
<dbReference type="Proteomes" id="UP001652564">
    <property type="component" value="Unassembled WGS sequence"/>
</dbReference>
<evidence type="ECO:0000256" key="1">
    <source>
        <dbReference type="HAMAP-Rule" id="MF_01411"/>
    </source>
</evidence>
<feature type="chain" id="PRO_5044919976" description="LPS-assembly protein LptD" evidence="1">
    <location>
        <begin position="21"/>
        <end position="712"/>
    </location>
</feature>
<evidence type="ECO:0000259" key="2">
    <source>
        <dbReference type="Pfam" id="PF04453"/>
    </source>
</evidence>
<name>A0ABT2ZI83_9RHOB</name>
<dbReference type="InterPro" id="IPR050218">
    <property type="entry name" value="LptD"/>
</dbReference>